<feature type="region of interest" description="Disordered" evidence="1">
    <location>
        <begin position="1"/>
        <end position="73"/>
    </location>
</feature>
<gene>
    <name evidence="2" type="ORF">DFH08DRAFT_1040236</name>
</gene>
<dbReference type="AlphaFoldDB" id="A0AAD6ZCK4"/>
<evidence type="ECO:0000313" key="2">
    <source>
        <dbReference type="EMBL" id="KAJ7315139.1"/>
    </source>
</evidence>
<dbReference type="Proteomes" id="UP001218218">
    <property type="component" value="Unassembled WGS sequence"/>
</dbReference>
<evidence type="ECO:0000256" key="1">
    <source>
        <dbReference type="SAM" id="MobiDB-lite"/>
    </source>
</evidence>
<accession>A0AAD6ZCK4</accession>
<sequence>MNGELGAVQQNINANENDARSSTVFPDKTREPVRPMAISAGGGCCTSASTQRGRGDEMGPSNHEMNSEPGMKGIGPCIRSCKTHAWPESEDRDSEYDRVLTALELEILQQGQTANTVTKRRAQDNLNPGVRTLLRRRQQRGRDMGAAAMMGEREREILKFDAGSSFEKYISAVQSVVGLQPVAVFDGSTDGTGGFLPARLGPRASPRTGRVRDGLTRRRGTRSRPFDGFDGSLFLDGNLDQINSLAETSISTRHKHLDGIVETCRYLICDQIPINRLETLVWFHIRVFEKFYDTLDVLCSSTRQKRPLRTGRVGPARLGALSYPLTGIPVPSRKTAVFVTAIPFNGRVEALPVMQELCGARLFSWMVFLNSPRVAKQNKIWLST</sequence>
<evidence type="ECO:0000313" key="3">
    <source>
        <dbReference type="Proteomes" id="UP001218218"/>
    </source>
</evidence>
<organism evidence="2 3">
    <name type="scientific">Mycena albidolilacea</name>
    <dbReference type="NCBI Taxonomy" id="1033008"/>
    <lineage>
        <taxon>Eukaryota</taxon>
        <taxon>Fungi</taxon>
        <taxon>Dikarya</taxon>
        <taxon>Basidiomycota</taxon>
        <taxon>Agaricomycotina</taxon>
        <taxon>Agaricomycetes</taxon>
        <taxon>Agaricomycetidae</taxon>
        <taxon>Agaricales</taxon>
        <taxon>Marasmiineae</taxon>
        <taxon>Mycenaceae</taxon>
        <taxon>Mycena</taxon>
    </lineage>
</organism>
<feature type="region of interest" description="Disordered" evidence="1">
    <location>
        <begin position="195"/>
        <end position="224"/>
    </location>
</feature>
<name>A0AAD6ZCK4_9AGAR</name>
<reference evidence="2" key="1">
    <citation type="submission" date="2023-03" db="EMBL/GenBank/DDBJ databases">
        <title>Massive genome expansion in bonnet fungi (Mycena s.s.) driven by repeated elements and novel gene families across ecological guilds.</title>
        <authorList>
            <consortium name="Lawrence Berkeley National Laboratory"/>
            <person name="Harder C.B."/>
            <person name="Miyauchi S."/>
            <person name="Viragh M."/>
            <person name="Kuo A."/>
            <person name="Thoen E."/>
            <person name="Andreopoulos B."/>
            <person name="Lu D."/>
            <person name="Skrede I."/>
            <person name="Drula E."/>
            <person name="Henrissat B."/>
            <person name="Morin E."/>
            <person name="Kohler A."/>
            <person name="Barry K."/>
            <person name="LaButti K."/>
            <person name="Morin E."/>
            <person name="Salamov A."/>
            <person name="Lipzen A."/>
            <person name="Mereny Z."/>
            <person name="Hegedus B."/>
            <person name="Baldrian P."/>
            <person name="Stursova M."/>
            <person name="Weitz H."/>
            <person name="Taylor A."/>
            <person name="Grigoriev I.V."/>
            <person name="Nagy L.G."/>
            <person name="Martin F."/>
            <person name="Kauserud H."/>
        </authorList>
    </citation>
    <scope>NUCLEOTIDE SEQUENCE</scope>
    <source>
        <strain evidence="2">CBHHK002</strain>
    </source>
</reference>
<proteinExistence type="predicted"/>
<comment type="caution">
    <text evidence="2">The sequence shown here is derived from an EMBL/GenBank/DDBJ whole genome shotgun (WGS) entry which is preliminary data.</text>
</comment>
<dbReference type="EMBL" id="JARIHO010000063">
    <property type="protein sequence ID" value="KAJ7315139.1"/>
    <property type="molecule type" value="Genomic_DNA"/>
</dbReference>
<protein>
    <submittedName>
        <fullName evidence="2">Uncharacterized protein</fullName>
    </submittedName>
</protein>
<feature type="compositionally biased region" description="Polar residues" evidence="1">
    <location>
        <begin position="8"/>
        <end position="24"/>
    </location>
</feature>
<keyword evidence="3" id="KW-1185">Reference proteome</keyword>